<gene>
    <name evidence="1" type="ORF">BGZ65_013012</name>
</gene>
<feature type="non-terminal residue" evidence="1">
    <location>
        <position position="1"/>
    </location>
</feature>
<organism evidence="1 2">
    <name type="scientific">Modicella reniformis</name>
    <dbReference type="NCBI Taxonomy" id="1440133"/>
    <lineage>
        <taxon>Eukaryota</taxon>
        <taxon>Fungi</taxon>
        <taxon>Fungi incertae sedis</taxon>
        <taxon>Mucoromycota</taxon>
        <taxon>Mortierellomycotina</taxon>
        <taxon>Mortierellomycetes</taxon>
        <taxon>Mortierellales</taxon>
        <taxon>Mortierellaceae</taxon>
        <taxon>Modicella</taxon>
    </lineage>
</organism>
<proteinExistence type="predicted"/>
<dbReference type="EMBL" id="JAAAHW010005601">
    <property type="protein sequence ID" value="KAF9967578.1"/>
    <property type="molecule type" value="Genomic_DNA"/>
</dbReference>
<evidence type="ECO:0000313" key="2">
    <source>
        <dbReference type="Proteomes" id="UP000749646"/>
    </source>
</evidence>
<reference evidence="1" key="1">
    <citation type="journal article" date="2020" name="Fungal Divers.">
        <title>Resolving the Mortierellaceae phylogeny through synthesis of multi-gene phylogenetics and phylogenomics.</title>
        <authorList>
            <person name="Vandepol N."/>
            <person name="Liber J."/>
            <person name="Desiro A."/>
            <person name="Na H."/>
            <person name="Kennedy M."/>
            <person name="Barry K."/>
            <person name="Grigoriev I.V."/>
            <person name="Miller A.N."/>
            <person name="O'Donnell K."/>
            <person name="Stajich J.E."/>
            <person name="Bonito G."/>
        </authorList>
    </citation>
    <scope>NUCLEOTIDE SEQUENCE</scope>
    <source>
        <strain evidence="1">MES-2147</strain>
    </source>
</reference>
<keyword evidence="2" id="KW-1185">Reference proteome</keyword>
<evidence type="ECO:0000313" key="1">
    <source>
        <dbReference type="EMBL" id="KAF9967578.1"/>
    </source>
</evidence>
<protein>
    <submittedName>
        <fullName evidence="1">Uncharacterized protein</fullName>
    </submittedName>
</protein>
<dbReference type="Proteomes" id="UP000749646">
    <property type="component" value="Unassembled WGS sequence"/>
</dbReference>
<comment type="caution">
    <text evidence="1">The sequence shown here is derived from an EMBL/GenBank/DDBJ whole genome shotgun (WGS) entry which is preliminary data.</text>
</comment>
<accession>A0A9P6JDM8</accession>
<name>A0A9P6JDM8_9FUNG</name>
<dbReference type="AlphaFoldDB" id="A0A9P6JDM8"/>
<sequence length="54" mass="6337">APSWLMLSSWNCNIFTDSIQLFLDDILQEARITTTKQLWEQEHQQQQEDTIGGQ</sequence>